<dbReference type="GO" id="GO:0070475">
    <property type="term" value="P:rRNA base methylation"/>
    <property type="evidence" value="ECO:0007669"/>
    <property type="project" value="UniProtKB-UniRule"/>
</dbReference>
<name>A0A2P8DBZ1_9BACT</name>
<dbReference type="Pfam" id="PF01795">
    <property type="entry name" value="Methyltransf_5"/>
    <property type="match status" value="1"/>
</dbReference>
<proteinExistence type="inferred from homology"/>
<dbReference type="PANTHER" id="PTHR11265:SF0">
    <property type="entry name" value="12S RRNA N4-METHYLCYTIDINE METHYLTRANSFERASE"/>
    <property type="match status" value="1"/>
</dbReference>
<comment type="subcellular location">
    <subcellularLocation>
        <location evidence="6">Cytoplasm</location>
    </subcellularLocation>
</comment>
<comment type="similarity">
    <text evidence="1 6">Belongs to the methyltransferase superfamily. RsmH family.</text>
</comment>
<dbReference type="OrthoDB" id="9806637at2"/>
<dbReference type="GO" id="GO:0005737">
    <property type="term" value="C:cytoplasm"/>
    <property type="evidence" value="ECO:0007669"/>
    <property type="project" value="UniProtKB-SubCell"/>
</dbReference>
<evidence type="ECO:0000313" key="8">
    <source>
        <dbReference type="Proteomes" id="UP000240572"/>
    </source>
</evidence>
<evidence type="ECO:0000256" key="3">
    <source>
        <dbReference type="ARBA" id="ARBA00022603"/>
    </source>
</evidence>
<dbReference type="InterPro" id="IPR002903">
    <property type="entry name" value="RsmH"/>
</dbReference>
<evidence type="ECO:0000256" key="4">
    <source>
        <dbReference type="ARBA" id="ARBA00022679"/>
    </source>
</evidence>
<dbReference type="GO" id="GO:0071424">
    <property type="term" value="F:rRNA (cytosine-N4-)-methyltransferase activity"/>
    <property type="evidence" value="ECO:0007669"/>
    <property type="project" value="UniProtKB-UniRule"/>
</dbReference>
<dbReference type="EMBL" id="PYGD01000001">
    <property type="protein sequence ID" value="PSK94740.1"/>
    <property type="molecule type" value="Genomic_DNA"/>
</dbReference>
<evidence type="ECO:0000313" key="7">
    <source>
        <dbReference type="EMBL" id="PSK94740.1"/>
    </source>
</evidence>
<feature type="binding site" evidence="6">
    <location>
        <position position="78"/>
    </location>
    <ligand>
        <name>S-adenosyl-L-methionine</name>
        <dbReference type="ChEBI" id="CHEBI:59789"/>
    </ligand>
</feature>
<feature type="binding site" evidence="6">
    <location>
        <position position="99"/>
    </location>
    <ligand>
        <name>S-adenosyl-L-methionine</name>
        <dbReference type="ChEBI" id="CHEBI:59789"/>
    </ligand>
</feature>
<dbReference type="SUPFAM" id="SSF81799">
    <property type="entry name" value="Putative methyltransferase TM0872, insert domain"/>
    <property type="match status" value="1"/>
</dbReference>
<evidence type="ECO:0000256" key="1">
    <source>
        <dbReference type="ARBA" id="ARBA00010396"/>
    </source>
</evidence>
<feature type="binding site" evidence="6">
    <location>
        <position position="56"/>
    </location>
    <ligand>
        <name>S-adenosyl-L-methionine</name>
        <dbReference type="ChEBI" id="CHEBI:59789"/>
    </ligand>
</feature>
<keyword evidence="5 6" id="KW-0949">S-adenosyl-L-methionine</keyword>
<dbReference type="AlphaFoldDB" id="A0A2P8DBZ1"/>
<dbReference type="Gene3D" id="1.10.150.170">
    <property type="entry name" value="Putative methyltransferase TM0872, insert domain"/>
    <property type="match status" value="1"/>
</dbReference>
<feature type="binding site" evidence="6">
    <location>
        <begin position="36"/>
        <end position="38"/>
    </location>
    <ligand>
        <name>S-adenosyl-L-methionine</name>
        <dbReference type="ChEBI" id="CHEBI:59789"/>
    </ligand>
</feature>
<feature type="binding site" evidence="6">
    <location>
        <position position="106"/>
    </location>
    <ligand>
        <name>S-adenosyl-L-methionine</name>
        <dbReference type="ChEBI" id="CHEBI:59789"/>
    </ligand>
</feature>
<dbReference type="PIRSF" id="PIRSF004486">
    <property type="entry name" value="MraW"/>
    <property type="match status" value="1"/>
</dbReference>
<sequence length="302" mass="34615">MSNPSTYHRSVLLHEAVDALNIRDNGVYVDGTFGGGGHSREILKRLGKKGKLIVFDHDKDAWQNLPDDKRIILVKENFRYLKRFLRLHGSPRVDGILVDLGVSSFQFDTADRGFSIRFDAPLDMRMDERADFTATDLVRDYSEEQLHRILEQYGEVRNARTLAKTIVDGRKKMSVQTIQSFKDLIGDCIKGNPNRYLAQVFQALRIEVNDEMGVLQDFLQQTIACLNPGGRLAVITFHSLEDRMVKQFMKRGTFETEQQTDPFGRSLFENPLKALKDIVPTEEEINENPRSRSARLRVAEKI</sequence>
<dbReference type="SUPFAM" id="SSF53335">
    <property type="entry name" value="S-adenosyl-L-methionine-dependent methyltransferases"/>
    <property type="match status" value="1"/>
</dbReference>
<keyword evidence="3 6" id="KW-0489">Methyltransferase</keyword>
<organism evidence="7 8">
    <name type="scientific">Taibaiella chishuiensis</name>
    <dbReference type="NCBI Taxonomy" id="1434707"/>
    <lineage>
        <taxon>Bacteria</taxon>
        <taxon>Pseudomonadati</taxon>
        <taxon>Bacteroidota</taxon>
        <taxon>Chitinophagia</taxon>
        <taxon>Chitinophagales</taxon>
        <taxon>Chitinophagaceae</taxon>
        <taxon>Taibaiella</taxon>
    </lineage>
</organism>
<dbReference type="EC" id="2.1.1.199" evidence="6"/>
<comment type="catalytic activity">
    <reaction evidence="6">
        <text>cytidine(1402) in 16S rRNA + S-adenosyl-L-methionine = N(4)-methylcytidine(1402) in 16S rRNA + S-adenosyl-L-homocysteine + H(+)</text>
        <dbReference type="Rhea" id="RHEA:42928"/>
        <dbReference type="Rhea" id="RHEA-COMP:10286"/>
        <dbReference type="Rhea" id="RHEA-COMP:10287"/>
        <dbReference type="ChEBI" id="CHEBI:15378"/>
        <dbReference type="ChEBI" id="CHEBI:57856"/>
        <dbReference type="ChEBI" id="CHEBI:59789"/>
        <dbReference type="ChEBI" id="CHEBI:74506"/>
        <dbReference type="ChEBI" id="CHEBI:82748"/>
        <dbReference type="EC" id="2.1.1.199"/>
    </reaction>
</comment>
<dbReference type="InterPro" id="IPR023397">
    <property type="entry name" value="SAM-dep_MeTrfase_MraW_recog"/>
</dbReference>
<evidence type="ECO:0000256" key="5">
    <source>
        <dbReference type="ARBA" id="ARBA00022691"/>
    </source>
</evidence>
<keyword evidence="2 6" id="KW-0698">rRNA processing</keyword>
<protein>
    <recommendedName>
        <fullName evidence="6">Ribosomal RNA small subunit methyltransferase H</fullName>
        <ecNumber evidence="6">2.1.1.199</ecNumber>
    </recommendedName>
    <alternativeName>
        <fullName evidence="6">16S rRNA m(4)C1402 methyltransferase</fullName>
    </alternativeName>
    <alternativeName>
        <fullName evidence="6">rRNA (cytosine-N(4)-)-methyltransferase RsmH</fullName>
    </alternativeName>
</protein>
<dbReference type="PANTHER" id="PTHR11265">
    <property type="entry name" value="S-ADENOSYL-METHYLTRANSFERASE MRAW"/>
    <property type="match status" value="1"/>
</dbReference>
<comment type="function">
    <text evidence="6">Specifically methylates the N4 position of cytidine in position 1402 (C1402) of 16S rRNA.</text>
</comment>
<dbReference type="NCBIfam" id="TIGR00006">
    <property type="entry name" value="16S rRNA (cytosine(1402)-N(4))-methyltransferase RsmH"/>
    <property type="match status" value="1"/>
</dbReference>
<dbReference type="InterPro" id="IPR029063">
    <property type="entry name" value="SAM-dependent_MTases_sf"/>
</dbReference>
<dbReference type="Gene3D" id="3.40.50.150">
    <property type="entry name" value="Vaccinia Virus protein VP39"/>
    <property type="match status" value="1"/>
</dbReference>
<dbReference type="HAMAP" id="MF_01007">
    <property type="entry name" value="16SrRNA_methyltr_H"/>
    <property type="match status" value="1"/>
</dbReference>
<keyword evidence="6" id="KW-0963">Cytoplasm</keyword>
<reference evidence="7 8" key="1">
    <citation type="submission" date="2018-03" db="EMBL/GenBank/DDBJ databases">
        <title>Genomic Encyclopedia of Type Strains, Phase III (KMG-III): the genomes of soil and plant-associated and newly described type strains.</title>
        <authorList>
            <person name="Whitman W."/>
        </authorList>
    </citation>
    <scope>NUCLEOTIDE SEQUENCE [LARGE SCALE GENOMIC DNA]</scope>
    <source>
        <strain evidence="7 8">CGMCC 1.12700</strain>
    </source>
</reference>
<dbReference type="RefSeq" id="WP_106521427.1">
    <property type="nucleotide sequence ID" value="NZ_PYGD01000001.1"/>
</dbReference>
<keyword evidence="4 6" id="KW-0808">Transferase</keyword>
<gene>
    <name evidence="6" type="primary">rsmH</name>
    <name evidence="7" type="ORF">B0I18_101900</name>
</gene>
<keyword evidence="8" id="KW-1185">Reference proteome</keyword>
<dbReference type="Proteomes" id="UP000240572">
    <property type="component" value="Unassembled WGS sequence"/>
</dbReference>
<comment type="caution">
    <text evidence="7">The sequence shown here is derived from an EMBL/GenBank/DDBJ whole genome shotgun (WGS) entry which is preliminary data.</text>
</comment>
<evidence type="ECO:0000256" key="2">
    <source>
        <dbReference type="ARBA" id="ARBA00022552"/>
    </source>
</evidence>
<evidence type="ECO:0000256" key="6">
    <source>
        <dbReference type="HAMAP-Rule" id="MF_01007"/>
    </source>
</evidence>
<accession>A0A2P8DBZ1</accession>